<keyword evidence="1 3" id="KW-0728">SH3 domain</keyword>
<dbReference type="CDD" id="cd11793">
    <property type="entry name" value="SH3_ephexin1_like"/>
    <property type="match status" value="1"/>
</dbReference>
<dbReference type="InterPro" id="IPR035899">
    <property type="entry name" value="DBL_dom_sf"/>
</dbReference>
<dbReference type="InterPro" id="IPR036028">
    <property type="entry name" value="SH3-like_dom_sf"/>
</dbReference>
<accession>Q4TC03</accession>
<dbReference type="PROSITE" id="PS50010">
    <property type="entry name" value="DH_2"/>
    <property type="match status" value="1"/>
</dbReference>
<dbReference type="Gene3D" id="2.30.29.30">
    <property type="entry name" value="Pleckstrin-homology domain (PH domain)/Phosphotyrosine-binding domain (PTB)"/>
    <property type="match status" value="1"/>
</dbReference>
<dbReference type="Pfam" id="PF00621">
    <property type="entry name" value="RhoGEF"/>
    <property type="match status" value="1"/>
</dbReference>
<evidence type="ECO:0000313" key="8">
    <source>
        <dbReference type="EMBL" id="CAF89579.1"/>
    </source>
</evidence>
<feature type="domain" description="PH" evidence="6">
    <location>
        <begin position="680"/>
        <end position="793"/>
    </location>
</feature>
<dbReference type="EMBL" id="CAAE01007065">
    <property type="protein sequence ID" value="CAF89579.1"/>
    <property type="molecule type" value="Genomic_DNA"/>
</dbReference>
<feature type="compositionally biased region" description="Polar residues" evidence="4">
    <location>
        <begin position="305"/>
        <end position="314"/>
    </location>
</feature>
<dbReference type="AlphaFoldDB" id="Q4TC03"/>
<dbReference type="FunFam" id="1.20.900.10:FF:000007">
    <property type="entry name" value="rho guanine nucleotide exchange factor 19"/>
    <property type="match status" value="1"/>
</dbReference>
<dbReference type="InterPro" id="IPR047270">
    <property type="entry name" value="PH_ephexin"/>
</dbReference>
<evidence type="ECO:0000259" key="7">
    <source>
        <dbReference type="PROSITE" id="PS50010"/>
    </source>
</evidence>
<feature type="compositionally biased region" description="Basic and acidic residues" evidence="4">
    <location>
        <begin position="316"/>
        <end position="337"/>
    </location>
</feature>
<sequence length="885" mass="100265">MSEQEEPQNPPAKPRPEIPPKPSAQAEPAPPTGHPGGLQKVSGGKVRSIVSKFSKQDSVSKTEERTVNGSPKVTKIKRLKRPPTIKPKPKAGRASLPMRLGEPAPPLPMKRSRKPKEADQEGTAVEVEGGRSEGQRRRSDPGPHPVLSLAVTQSQSPPIPPKQPHPVQIPIQPSVSVEEEGIYEAILPVVQPRKNSPACKELDIPLIKVRKPARRSKLSYSTSDPTSEFQGHLEAGSAPEEAPPAIPPRIPLTPVHKVGIPLPQPTLEEWRTLRPSSPSGLSPQRVATPPLNIPHRAPPPPPNPQRLSSASLQSLPEKEENKAHEDEKEEERVDKRGSLQRQRSFAWESRLQDGKTNKPQISNLREETISDKVNFIPLEPLYQTYRASVISKEIRRQTVCRNISKTSIDFPGDWAARQTATATGNGAPRSSSMASPGQSTLWQDLSNVRESGVLERLTAEECKYQESMFEVLTSEASYLRSLRVLIEHFWDSRDLEETMIIRDKKTLFSSILRVREVSERFLKDLEDRIFEDVVFSDICDIIHYHAQHNFPTYIDYVRNQIYQEKTYTTLIKNNAQFAAVISRLQESPQCQRLPFVSFLLLPFQRITRIKMLVENILKRTKEGTKEEQAASKALASVSKIIDECNTQVGKMRQMEELIHINQSLEFERLRAIPVISQTRYLEKKGELQEMAKGTTIFNMRMKFNPVYLFLFNDLLIIAAKKGAERFVVLDHAHRSLVQVQLLDEGAGSASPYEHCFNLTLLENHQGRTVEKLFRAQSQSDMHRWMAAFPNPTNPDKEDNEVIYEDWDCPQVQCVEQYIGQQTDELTLEPTEIVNVIRKTNEGMYEGIRLSDGQKGWFPVGNVIEITNEHVRRRNLLERYRVLQAA</sequence>
<dbReference type="SUPFAM" id="SSF50044">
    <property type="entry name" value="SH3-domain"/>
    <property type="match status" value="1"/>
</dbReference>
<dbReference type="PROSITE" id="PS50003">
    <property type="entry name" value="PH_DOMAIN"/>
    <property type="match status" value="1"/>
</dbReference>
<dbReference type="GO" id="GO:0005085">
    <property type="term" value="F:guanyl-nucleotide exchange factor activity"/>
    <property type="evidence" value="ECO:0007669"/>
    <property type="project" value="UniProtKB-KW"/>
</dbReference>
<organism evidence="8">
    <name type="scientific">Tetraodon nigroviridis</name>
    <name type="common">Spotted green pufferfish</name>
    <name type="synonym">Chelonodon nigroviridis</name>
    <dbReference type="NCBI Taxonomy" id="99883"/>
    <lineage>
        <taxon>Eukaryota</taxon>
        <taxon>Metazoa</taxon>
        <taxon>Chordata</taxon>
        <taxon>Craniata</taxon>
        <taxon>Vertebrata</taxon>
        <taxon>Euteleostomi</taxon>
        <taxon>Actinopterygii</taxon>
        <taxon>Neopterygii</taxon>
        <taxon>Teleostei</taxon>
        <taxon>Neoteleostei</taxon>
        <taxon>Acanthomorphata</taxon>
        <taxon>Eupercaria</taxon>
        <taxon>Tetraodontiformes</taxon>
        <taxon>Tetradontoidea</taxon>
        <taxon>Tetraodontidae</taxon>
        <taxon>Tetraodon</taxon>
    </lineage>
</organism>
<evidence type="ECO:0000256" key="4">
    <source>
        <dbReference type="SAM" id="MobiDB-lite"/>
    </source>
</evidence>
<feature type="region of interest" description="Disordered" evidence="4">
    <location>
        <begin position="211"/>
        <end position="257"/>
    </location>
</feature>
<feature type="compositionally biased region" description="Basic and acidic residues" evidence="4">
    <location>
        <begin position="128"/>
        <end position="141"/>
    </location>
</feature>
<evidence type="ECO:0000256" key="1">
    <source>
        <dbReference type="ARBA" id="ARBA00022443"/>
    </source>
</evidence>
<keyword evidence="2" id="KW-0344">Guanine-nucleotide releasing factor</keyword>
<feature type="region of interest" description="Disordered" evidence="4">
    <location>
        <begin position="1"/>
        <end position="169"/>
    </location>
</feature>
<dbReference type="CDD" id="cd00160">
    <property type="entry name" value="RhoGEF"/>
    <property type="match status" value="1"/>
</dbReference>
<comment type="caution">
    <text evidence="8">The sequence shown here is derived from an EMBL/GenBank/DDBJ whole genome shotgun (WGS) entry which is preliminary data.</text>
</comment>
<dbReference type="CDD" id="cd01221">
    <property type="entry name" value="PH_ephexin"/>
    <property type="match status" value="1"/>
</dbReference>
<dbReference type="KEGG" id="tng:GSTEN00003524G001"/>
<dbReference type="InterPro" id="IPR047271">
    <property type="entry name" value="Ephexin-like"/>
</dbReference>
<feature type="domain" description="SH3" evidence="5">
    <location>
        <begin position="806"/>
        <end position="867"/>
    </location>
</feature>
<reference evidence="8" key="2">
    <citation type="submission" date="2004-02" db="EMBL/GenBank/DDBJ databases">
        <authorList>
            <consortium name="Genoscope"/>
            <consortium name="Whitehead Institute Centre for Genome Research"/>
        </authorList>
    </citation>
    <scope>NUCLEOTIDE SEQUENCE</scope>
</reference>
<dbReference type="SMART" id="SM00326">
    <property type="entry name" value="SH3"/>
    <property type="match status" value="1"/>
</dbReference>
<dbReference type="PANTHER" id="PTHR12845:SF7">
    <property type="entry name" value="RHO GUANINE NUCLEOTIDE EXCHANGE FACTOR 15"/>
    <property type="match status" value="1"/>
</dbReference>
<name>Q4TC03_TETNG</name>
<feature type="compositionally biased region" description="Basic and acidic residues" evidence="4">
    <location>
        <begin position="54"/>
        <end position="66"/>
    </location>
</feature>
<dbReference type="SMART" id="SM00325">
    <property type="entry name" value="RhoGEF"/>
    <property type="match status" value="1"/>
</dbReference>
<dbReference type="Pfam" id="PF07653">
    <property type="entry name" value="SH3_2"/>
    <property type="match status" value="1"/>
</dbReference>
<feature type="compositionally biased region" description="Basic residues" evidence="4">
    <location>
        <begin position="74"/>
        <end position="91"/>
    </location>
</feature>
<reference evidence="8" key="1">
    <citation type="journal article" date="2004" name="Nature">
        <title>Genome duplication in the teleost fish Tetraodon nigroviridis reveals the early vertebrate proto-karyotype.</title>
        <authorList>
            <person name="Jaillon O."/>
            <person name="Aury J.-M."/>
            <person name="Brunet F."/>
            <person name="Petit J.-L."/>
            <person name="Stange-Thomann N."/>
            <person name="Mauceli E."/>
            <person name="Bouneau L."/>
            <person name="Fischer C."/>
            <person name="Ozouf-Costaz C."/>
            <person name="Bernot A."/>
            <person name="Nicaud S."/>
            <person name="Jaffe D."/>
            <person name="Fisher S."/>
            <person name="Lutfalla G."/>
            <person name="Dossat C."/>
            <person name="Segurens B."/>
            <person name="Dasilva C."/>
            <person name="Salanoubat M."/>
            <person name="Levy M."/>
            <person name="Boudet N."/>
            <person name="Castellano S."/>
            <person name="Anthouard V."/>
            <person name="Jubin C."/>
            <person name="Castelli V."/>
            <person name="Katinka M."/>
            <person name="Vacherie B."/>
            <person name="Biemont C."/>
            <person name="Skalli Z."/>
            <person name="Cattolico L."/>
            <person name="Poulain J."/>
            <person name="De Berardinis V."/>
            <person name="Cruaud C."/>
            <person name="Duprat S."/>
            <person name="Brottier P."/>
            <person name="Coutanceau J.-P."/>
            <person name="Gouzy J."/>
            <person name="Parra G."/>
            <person name="Lardier G."/>
            <person name="Chapple C."/>
            <person name="McKernan K.J."/>
            <person name="McEwan P."/>
            <person name="Bosak S."/>
            <person name="Kellis M."/>
            <person name="Volff J.-N."/>
            <person name="Guigo R."/>
            <person name="Zody M.C."/>
            <person name="Mesirov J."/>
            <person name="Lindblad-Toh K."/>
            <person name="Birren B."/>
            <person name="Nusbaum C."/>
            <person name="Kahn D."/>
            <person name="Robinson-Rechavi M."/>
            <person name="Laudet V."/>
            <person name="Schachter V."/>
            <person name="Quetier F."/>
            <person name="Saurin W."/>
            <person name="Scarpelli C."/>
            <person name="Wincker P."/>
            <person name="Lander E.S."/>
            <person name="Weissenbach J."/>
            <person name="Roest Crollius H."/>
        </authorList>
    </citation>
    <scope>NUCLEOTIDE SEQUENCE [LARGE SCALE GENOMIC DNA]</scope>
</reference>
<dbReference type="SUPFAM" id="SSF50729">
    <property type="entry name" value="PH domain-like"/>
    <property type="match status" value="1"/>
</dbReference>
<evidence type="ECO:0000259" key="5">
    <source>
        <dbReference type="PROSITE" id="PS50002"/>
    </source>
</evidence>
<proteinExistence type="predicted"/>
<feature type="domain" description="DH" evidence="7">
    <location>
        <begin position="463"/>
        <end position="647"/>
    </location>
</feature>
<feature type="compositionally biased region" description="Pro residues" evidence="4">
    <location>
        <begin position="8"/>
        <end position="33"/>
    </location>
</feature>
<dbReference type="OrthoDB" id="27593at2759"/>
<dbReference type="InterPro" id="IPR001452">
    <property type="entry name" value="SH3_domain"/>
</dbReference>
<dbReference type="PANTHER" id="PTHR12845">
    <property type="entry name" value="GUANINE NUCLEOTIDE EXCHANGE FACTOR"/>
    <property type="match status" value="1"/>
</dbReference>
<feature type="compositionally biased region" description="Pro residues" evidence="4">
    <location>
        <begin position="241"/>
        <end position="251"/>
    </location>
</feature>
<gene>
    <name evidence="8" type="ORF">GSTENG00003524001</name>
</gene>
<dbReference type="InterPro" id="IPR000219">
    <property type="entry name" value="DH_dom"/>
</dbReference>
<evidence type="ECO:0000256" key="2">
    <source>
        <dbReference type="ARBA" id="ARBA00022658"/>
    </source>
</evidence>
<evidence type="ECO:0000259" key="6">
    <source>
        <dbReference type="PROSITE" id="PS50003"/>
    </source>
</evidence>
<dbReference type="InterPro" id="IPR011993">
    <property type="entry name" value="PH-like_dom_sf"/>
</dbReference>
<feature type="region of interest" description="Disordered" evidence="4">
    <location>
        <begin position="270"/>
        <end position="365"/>
    </location>
</feature>
<feature type="non-terminal residue" evidence="8">
    <location>
        <position position="885"/>
    </location>
</feature>
<protein>
    <submittedName>
        <fullName evidence="8">(spotted green pufferfish) hypothetical protein</fullName>
    </submittedName>
</protein>
<dbReference type="Gene3D" id="2.30.30.40">
    <property type="entry name" value="SH3 Domains"/>
    <property type="match status" value="1"/>
</dbReference>
<evidence type="ECO:0000256" key="3">
    <source>
        <dbReference type="PROSITE-ProRule" id="PRU00192"/>
    </source>
</evidence>
<dbReference type="Gene3D" id="1.20.900.10">
    <property type="entry name" value="Dbl homology (DH) domain"/>
    <property type="match status" value="1"/>
</dbReference>
<dbReference type="PROSITE" id="PS50002">
    <property type="entry name" value="SH3"/>
    <property type="match status" value="1"/>
</dbReference>
<feature type="compositionally biased region" description="Polar residues" evidence="4">
    <location>
        <begin position="218"/>
        <end position="229"/>
    </location>
</feature>
<dbReference type="SUPFAM" id="SSF48065">
    <property type="entry name" value="DBL homology domain (DH-domain)"/>
    <property type="match status" value="1"/>
</dbReference>
<dbReference type="InterPro" id="IPR001849">
    <property type="entry name" value="PH_domain"/>
</dbReference>